<comment type="caution">
    <text evidence="1">The sequence shown here is derived from an EMBL/GenBank/DDBJ whole genome shotgun (WGS) entry which is preliminary data.</text>
</comment>
<dbReference type="EMBL" id="QZEI01000093">
    <property type="protein sequence ID" value="RLV58150.1"/>
    <property type="molecule type" value="Genomic_DNA"/>
</dbReference>
<evidence type="ECO:0000313" key="2">
    <source>
        <dbReference type="Proteomes" id="UP000281474"/>
    </source>
</evidence>
<gene>
    <name evidence="1" type="ORF">D5018_18820</name>
</gene>
<sequence>MSYQKVLEQIHQNLQLAYRKAIDLDSQLDGLKQEGKGKFSQIFNEDMGFVTKSNRFKPYVLELVEEFEELKQMPNLAESDITEIVARLGVVLQTQQAFKQQVK</sequence>
<evidence type="ECO:0000313" key="1">
    <source>
        <dbReference type="EMBL" id="RLV58150.1"/>
    </source>
</evidence>
<dbReference type="Proteomes" id="UP000281474">
    <property type="component" value="Unassembled WGS sequence"/>
</dbReference>
<dbReference type="OrthoDB" id="7067468at2"/>
<dbReference type="AlphaFoldDB" id="A0A3L8PRW1"/>
<keyword evidence="2" id="KW-1185">Reference proteome</keyword>
<proteinExistence type="predicted"/>
<protein>
    <submittedName>
        <fullName evidence="1">Prephenate dehydrogenase</fullName>
    </submittedName>
</protein>
<dbReference type="RefSeq" id="WP_121840529.1">
    <property type="nucleotide sequence ID" value="NZ_ML014842.1"/>
</dbReference>
<reference evidence="1 2" key="1">
    <citation type="submission" date="2018-09" db="EMBL/GenBank/DDBJ databases">
        <title>Phylogeny of the Shewanellaceae, and recommendation for two new genera, Pseudoshewanella and Parashewanella.</title>
        <authorList>
            <person name="Wang G."/>
        </authorList>
    </citation>
    <scope>NUCLEOTIDE SEQUENCE [LARGE SCALE GENOMIC DNA]</scope>
    <source>
        <strain evidence="1 2">C51</strain>
    </source>
</reference>
<organism evidence="1 2">
    <name type="scientific">Parashewanella curva</name>
    <dbReference type="NCBI Taxonomy" id="2338552"/>
    <lineage>
        <taxon>Bacteria</taxon>
        <taxon>Pseudomonadati</taxon>
        <taxon>Pseudomonadota</taxon>
        <taxon>Gammaproteobacteria</taxon>
        <taxon>Alteromonadales</taxon>
        <taxon>Shewanellaceae</taxon>
        <taxon>Parashewanella</taxon>
    </lineage>
</organism>
<accession>A0A3L8PRW1</accession>
<name>A0A3L8PRW1_9GAMM</name>